<sequence length="363" mass="40173">MIAVKREVRLLKDKAVASLTLSVEHFNRPWDLGRGDAVLILLDHAFEMLLKASILHRGGRIREPREKNTIGFDACVRRALSTPGVQFLTDEQALVLQAINGLRDAAQHHLVDLSEAQLYLHAQGGVTLFRDVLDAVFQEQLSDLLPARVLPISTRAITDPMLMFEEELEEVRQLLAPGSRRQAEAQAKLRGLAIVDGAIRGELLQPGEGDLRQLVKKVRSGHDFGQIFQGIASVTFVTDGSGPNVSLRIAKNEGVPITIVPEGTPGSSVIAVRRVDELGFYNLGHNDLAKKVGLTPNKTSAAIRLLNLKSDPDCYKEFKIGAVRHQRYSQNAIGRIRALLAEKGVDAIWQEYRRIQEEAKLRS</sequence>
<organism evidence="2 3">
    <name type="scientific">Phycicoccus sonneratiae</name>
    <dbReference type="NCBI Taxonomy" id="2807628"/>
    <lineage>
        <taxon>Bacteria</taxon>
        <taxon>Bacillati</taxon>
        <taxon>Actinomycetota</taxon>
        <taxon>Actinomycetes</taxon>
        <taxon>Micrococcales</taxon>
        <taxon>Intrasporangiaceae</taxon>
        <taxon>Phycicoccus</taxon>
    </lineage>
</organism>
<comment type="caution">
    <text evidence="2">The sequence shown here is derived from an EMBL/GenBank/DDBJ whole genome shotgun (WGS) entry which is preliminary data.</text>
</comment>
<gene>
    <name evidence="2" type="ORF">JQN70_17350</name>
</gene>
<protein>
    <recommendedName>
        <fullName evidence="1">DUF3644 domain-containing protein</fullName>
    </recommendedName>
</protein>
<keyword evidence="3" id="KW-1185">Reference proteome</keyword>
<accession>A0ABS2CQQ4</accession>
<evidence type="ECO:0000313" key="3">
    <source>
        <dbReference type="Proteomes" id="UP001430172"/>
    </source>
</evidence>
<dbReference type="EMBL" id="JAFDVD010000021">
    <property type="protein sequence ID" value="MBM6402165.1"/>
    <property type="molecule type" value="Genomic_DNA"/>
</dbReference>
<dbReference type="Pfam" id="PF12358">
    <property type="entry name" value="DUF3644"/>
    <property type="match status" value="1"/>
</dbReference>
<feature type="domain" description="DUF3644" evidence="1">
    <location>
        <begin position="13"/>
        <end position="166"/>
    </location>
</feature>
<evidence type="ECO:0000259" key="1">
    <source>
        <dbReference type="Pfam" id="PF12358"/>
    </source>
</evidence>
<name>A0ABS2CQQ4_9MICO</name>
<evidence type="ECO:0000313" key="2">
    <source>
        <dbReference type="EMBL" id="MBM6402165.1"/>
    </source>
</evidence>
<dbReference type="InterPro" id="IPR022104">
    <property type="entry name" value="DUF3644"/>
</dbReference>
<proteinExistence type="predicted"/>
<reference evidence="2" key="1">
    <citation type="submission" date="2021-02" db="EMBL/GenBank/DDBJ databases">
        <title>Phycicoccus sp. MQZ13P-5T, whole genome shotgun sequence.</title>
        <authorList>
            <person name="Tuo L."/>
        </authorList>
    </citation>
    <scope>NUCLEOTIDE SEQUENCE</scope>
    <source>
        <strain evidence="2">MQZ13P-5</strain>
    </source>
</reference>
<dbReference type="RefSeq" id="WP_204132630.1">
    <property type="nucleotide sequence ID" value="NZ_JAFDVD010000021.1"/>
</dbReference>
<dbReference type="Proteomes" id="UP001430172">
    <property type="component" value="Unassembled WGS sequence"/>
</dbReference>